<dbReference type="Proteomes" id="UP000789831">
    <property type="component" value="Unassembled WGS sequence"/>
</dbReference>
<dbReference type="InterPro" id="IPR029057">
    <property type="entry name" value="PRTase-like"/>
</dbReference>
<dbReference type="SUPFAM" id="SSF53271">
    <property type="entry name" value="PRTase-like"/>
    <property type="match status" value="1"/>
</dbReference>
<dbReference type="SUPFAM" id="SSF56784">
    <property type="entry name" value="HAD-like"/>
    <property type="match status" value="1"/>
</dbReference>
<keyword evidence="3" id="KW-1185">Reference proteome</keyword>
<name>A0A9N9G216_9GLOM</name>
<dbReference type="OrthoDB" id="5416609at2759"/>
<dbReference type="InterPro" id="IPR023214">
    <property type="entry name" value="HAD_sf"/>
</dbReference>
<accession>A0A9N9G216</accession>
<dbReference type="EMBL" id="CAJVPL010001454">
    <property type="protein sequence ID" value="CAG8571961.1"/>
    <property type="molecule type" value="Genomic_DNA"/>
</dbReference>
<dbReference type="Pfam" id="PF13207">
    <property type="entry name" value="AAA_17"/>
    <property type="match status" value="1"/>
</dbReference>
<dbReference type="Gene3D" id="3.40.50.300">
    <property type="entry name" value="P-loop containing nucleotide triphosphate hydrolases"/>
    <property type="match status" value="1"/>
</dbReference>
<evidence type="ECO:0000259" key="1">
    <source>
        <dbReference type="Pfam" id="PF14681"/>
    </source>
</evidence>
<dbReference type="Gene3D" id="3.40.50.2020">
    <property type="match status" value="1"/>
</dbReference>
<comment type="caution">
    <text evidence="2">The sequence shown here is derived from an EMBL/GenBank/DDBJ whole genome shotgun (WGS) entry which is preliminary data.</text>
</comment>
<dbReference type="AlphaFoldDB" id="A0A9N9G216"/>
<dbReference type="Pfam" id="PF14681">
    <property type="entry name" value="UPRTase"/>
    <property type="match status" value="1"/>
</dbReference>
<organism evidence="2 3">
    <name type="scientific">Ambispora gerdemannii</name>
    <dbReference type="NCBI Taxonomy" id="144530"/>
    <lineage>
        <taxon>Eukaryota</taxon>
        <taxon>Fungi</taxon>
        <taxon>Fungi incertae sedis</taxon>
        <taxon>Mucoromycota</taxon>
        <taxon>Glomeromycotina</taxon>
        <taxon>Glomeromycetes</taxon>
        <taxon>Archaeosporales</taxon>
        <taxon>Ambisporaceae</taxon>
        <taxon>Ambispora</taxon>
    </lineage>
</organism>
<dbReference type="SUPFAM" id="SSF52540">
    <property type="entry name" value="P-loop containing nucleoside triphosphate hydrolases"/>
    <property type="match status" value="1"/>
</dbReference>
<dbReference type="InterPro" id="IPR000836">
    <property type="entry name" value="PRTase_dom"/>
</dbReference>
<dbReference type="Gene3D" id="3.40.50.1000">
    <property type="entry name" value="HAD superfamily/HAD-like"/>
    <property type="match status" value="1"/>
</dbReference>
<sequence length="651" mass="74351">MIKKRIGIYGINCAGKTTILNGLKEIFNHAYEGSELVTRNTTLEKFKKLDPESKLKLRNEAIEWLRELTDDVIVTGHFSFAKVSSTKEVSFESVMTDADRDYYTDIIYIDISPGDAYCRLKKDAELRSDRPFLTVEQIKQWLDYEKKELGSNCVESGIIFHKFYPLPDKSSNLEILVELIKNIRTQTETNNEIKLKAAVQKLTSKLNIKPKVFLLLDADRTLCKNDTGILFWEKYHASTNSNIDDFRENFKIHGHTYSAFLQTACKYSSLDERLYKYLCKKVVEETELHPEFINFLKAILSSPSNAVVPIVIFSGIANVWQALLEQNFGDKIFSLGGNLFPSGEEYIMHAKSKGQCVEILKELYPDSKIMAFGDSEVDLEMLKLADESFLVVDYTNNKALRKRLNEQKYLDLKKKLKKILFPNGPSEGEENDEIPVVSLDSILSNLIYPSTIFEYTFSHASRLLATVSRRKEICNLDLCNIHENIGYFMASKVVEDLEIISVSIDHVQGHSVTNGFALENEEATGIVAMMRAGEPMAKGVWKFMPNASFIHHNKNIDLDKYVGHLERILVVDFVINEGNTMRDILNYLIRFHQFRGKIIVITGVMQDVTAKKLPFEYPEVLFYALRTSMNKYKGVGTTDTGNRLYNTTTAD</sequence>
<evidence type="ECO:0000313" key="2">
    <source>
        <dbReference type="EMBL" id="CAG8571961.1"/>
    </source>
</evidence>
<feature type="domain" description="Phosphoribosyltransferase" evidence="1">
    <location>
        <begin position="461"/>
        <end position="647"/>
    </location>
</feature>
<evidence type="ECO:0000313" key="3">
    <source>
        <dbReference type="Proteomes" id="UP000789831"/>
    </source>
</evidence>
<proteinExistence type="predicted"/>
<dbReference type="InterPro" id="IPR036412">
    <property type="entry name" value="HAD-like_sf"/>
</dbReference>
<dbReference type="InterPro" id="IPR027417">
    <property type="entry name" value="P-loop_NTPase"/>
</dbReference>
<gene>
    <name evidence="2" type="ORF">AGERDE_LOCUS7683</name>
</gene>
<reference evidence="2" key="1">
    <citation type="submission" date="2021-06" db="EMBL/GenBank/DDBJ databases">
        <authorList>
            <person name="Kallberg Y."/>
            <person name="Tangrot J."/>
            <person name="Rosling A."/>
        </authorList>
    </citation>
    <scope>NUCLEOTIDE SEQUENCE</scope>
    <source>
        <strain evidence="2">MT106</strain>
    </source>
</reference>
<protein>
    <submittedName>
        <fullName evidence="2">6961_t:CDS:1</fullName>
    </submittedName>
</protein>